<dbReference type="Proteomes" id="UP000325292">
    <property type="component" value="Chromosome"/>
</dbReference>
<feature type="binding site" evidence="4">
    <location>
        <position position="333"/>
    </location>
    <ligand>
        <name>S-adenosyl-L-methionine</name>
        <dbReference type="ChEBI" id="CHEBI:59789"/>
    </ligand>
</feature>
<dbReference type="InterPro" id="IPR029063">
    <property type="entry name" value="SAM-dependent_MTases_sf"/>
</dbReference>
<organism evidence="7 8">
    <name type="scientific">Sulfobacillus thermotolerans</name>
    <dbReference type="NCBI Taxonomy" id="338644"/>
    <lineage>
        <taxon>Bacteria</taxon>
        <taxon>Bacillati</taxon>
        <taxon>Bacillota</taxon>
        <taxon>Clostridia</taxon>
        <taxon>Eubacteriales</taxon>
        <taxon>Clostridiales Family XVII. Incertae Sedis</taxon>
        <taxon>Sulfobacillus</taxon>
    </lineage>
</organism>
<gene>
    <name evidence="7" type="ORF">BXT84_08765</name>
</gene>
<dbReference type="PROSITE" id="PS01230">
    <property type="entry name" value="TRMA_1"/>
    <property type="match status" value="1"/>
</dbReference>
<keyword evidence="8" id="KW-1185">Reference proteome</keyword>
<reference evidence="7 8" key="1">
    <citation type="journal article" date="2019" name="Sci. Rep.">
        <title>Sulfobacillus thermotolerans: new insights into resistance and metabolic capacities of acidophilic chemolithotrophs.</title>
        <authorList>
            <person name="Panyushkina A.E."/>
            <person name="Babenko V.V."/>
            <person name="Nikitina A.S."/>
            <person name="Selezneva O.V."/>
            <person name="Tsaplina I.A."/>
            <person name="Letarova M.A."/>
            <person name="Kostryukova E.S."/>
            <person name="Letarov A.V."/>
        </authorList>
    </citation>
    <scope>NUCLEOTIDE SEQUENCE [LARGE SCALE GENOMIC DNA]</scope>
    <source>
        <strain evidence="7 8">Kr1</strain>
    </source>
</reference>
<evidence type="ECO:0000259" key="6">
    <source>
        <dbReference type="PROSITE" id="PS50926"/>
    </source>
</evidence>
<evidence type="ECO:0000256" key="5">
    <source>
        <dbReference type="PROSITE-ProRule" id="PRU10015"/>
    </source>
</evidence>
<keyword evidence="2 4" id="KW-0808">Transferase</keyword>
<evidence type="ECO:0000256" key="2">
    <source>
        <dbReference type="ARBA" id="ARBA00022679"/>
    </source>
</evidence>
<evidence type="ECO:0000256" key="3">
    <source>
        <dbReference type="ARBA" id="ARBA00022691"/>
    </source>
</evidence>
<dbReference type="Pfam" id="PF01938">
    <property type="entry name" value="TRAM"/>
    <property type="match status" value="1"/>
</dbReference>
<feature type="binding site" evidence="4">
    <location>
        <position position="379"/>
    </location>
    <ligand>
        <name>S-adenosyl-L-methionine</name>
        <dbReference type="ChEBI" id="CHEBI:59789"/>
    </ligand>
</feature>
<dbReference type="EMBL" id="CP019454">
    <property type="protein sequence ID" value="AUW94029.1"/>
    <property type="molecule type" value="Genomic_DNA"/>
</dbReference>
<dbReference type="Gene3D" id="2.40.50.140">
    <property type="entry name" value="Nucleic acid-binding proteins"/>
    <property type="match status" value="1"/>
</dbReference>
<keyword evidence="1 4" id="KW-0489">Methyltransferase</keyword>
<feature type="binding site" evidence="4">
    <location>
        <position position="284"/>
    </location>
    <ligand>
        <name>S-adenosyl-L-methionine</name>
        <dbReference type="ChEBI" id="CHEBI:59789"/>
    </ligand>
</feature>
<dbReference type="SUPFAM" id="SSF53335">
    <property type="entry name" value="S-adenosyl-L-methionine-dependent methyltransferases"/>
    <property type="match status" value="1"/>
</dbReference>
<evidence type="ECO:0000313" key="7">
    <source>
        <dbReference type="EMBL" id="AUW94029.1"/>
    </source>
</evidence>
<dbReference type="InterPro" id="IPR012340">
    <property type="entry name" value="NA-bd_OB-fold"/>
</dbReference>
<feature type="active site" description="Nucleophile" evidence="4">
    <location>
        <position position="406"/>
    </location>
</feature>
<evidence type="ECO:0000256" key="4">
    <source>
        <dbReference type="PROSITE-ProRule" id="PRU01024"/>
    </source>
</evidence>
<evidence type="ECO:0000313" key="8">
    <source>
        <dbReference type="Proteomes" id="UP000325292"/>
    </source>
</evidence>
<dbReference type="PROSITE" id="PS51687">
    <property type="entry name" value="SAM_MT_RNA_M5U"/>
    <property type="match status" value="1"/>
</dbReference>
<dbReference type="Pfam" id="PF05958">
    <property type="entry name" value="tRNA_U5-meth_tr"/>
    <property type="match status" value="1"/>
</dbReference>
<protein>
    <submittedName>
        <fullName evidence="7">23S rRNA (Uracil(1939)-C(5))-methyltransferase RlmD</fullName>
    </submittedName>
</protein>
<proteinExistence type="inferred from homology"/>
<comment type="similarity">
    <text evidence="4">Belongs to the class I-like SAM-binding methyltransferase superfamily. RNA M5U methyltransferase family.</text>
</comment>
<dbReference type="PANTHER" id="PTHR11061">
    <property type="entry name" value="RNA M5U METHYLTRANSFERASE"/>
    <property type="match status" value="1"/>
</dbReference>
<accession>A0ABM6RRN8</accession>
<keyword evidence="3 4" id="KW-0949">S-adenosyl-L-methionine</keyword>
<name>A0ABM6RRN8_9FIRM</name>
<feature type="active site" evidence="5">
    <location>
        <position position="406"/>
    </location>
</feature>
<dbReference type="InterPro" id="IPR002792">
    <property type="entry name" value="TRAM_dom"/>
</dbReference>
<sequence length="450" mass="50283">MSARLEESYTVRIERMGQSGQGVAYLPDGRIFFVDDALPGELVRAQVTQVKPRYAKGRIETILEPSSSRITPVCSYAEQCGGCSFQHWDYRAETEYKQEWVRQALKRIAKIPEPPLFPIVPATGPDHYRNKGQFPWGQQGQQLSLGLYARGSHQLVELASCLIQDEGINRVLRRAPELARPYHFTAYQETTGQGLLRHLLIRSARATKDLLVLIVATAFDPNLSAYARDLMADNPHIKGVGLNINTERTNRILGPSTRLLHGQSTIIDQILGLSFHVSFESFFQVNPEQVERLYRLALDNIPESTGVLWDLYAGVGTLASLASARAQKVYAIELNSAAASDGRKNFALNGLHNIQMITGRVEDVIDENVLRKPDVVLMDPPRKGVDSHVLSRLKRLHPSRIVYISCNPDTLARDVQLLSPEYRLTAVTPVDMFPRTDHVEAVAVLDTAQV</sequence>
<dbReference type="CDD" id="cd02440">
    <property type="entry name" value="AdoMet_MTases"/>
    <property type="match status" value="1"/>
</dbReference>
<dbReference type="SUPFAM" id="SSF50249">
    <property type="entry name" value="Nucleic acid-binding proteins"/>
    <property type="match status" value="1"/>
</dbReference>
<dbReference type="InterPro" id="IPR030390">
    <property type="entry name" value="MeTrfase_TrmA_AS"/>
</dbReference>
<feature type="binding site" evidence="4">
    <location>
        <position position="312"/>
    </location>
    <ligand>
        <name>S-adenosyl-L-methionine</name>
        <dbReference type="ChEBI" id="CHEBI:59789"/>
    </ligand>
</feature>
<dbReference type="PROSITE" id="PS50926">
    <property type="entry name" value="TRAM"/>
    <property type="match status" value="1"/>
</dbReference>
<dbReference type="Gene3D" id="3.40.50.150">
    <property type="entry name" value="Vaccinia Virus protein VP39"/>
    <property type="match status" value="1"/>
</dbReference>
<evidence type="ECO:0000256" key="1">
    <source>
        <dbReference type="ARBA" id="ARBA00022603"/>
    </source>
</evidence>
<dbReference type="InterPro" id="IPR010280">
    <property type="entry name" value="U5_MeTrfase_fam"/>
</dbReference>
<dbReference type="Gene3D" id="2.40.50.1070">
    <property type="match status" value="1"/>
</dbReference>
<dbReference type="PANTHER" id="PTHR11061:SF30">
    <property type="entry name" value="TRNA (URACIL(54)-C(5))-METHYLTRANSFERASE"/>
    <property type="match status" value="1"/>
</dbReference>
<dbReference type="NCBIfam" id="TIGR00479">
    <property type="entry name" value="rumA"/>
    <property type="match status" value="1"/>
</dbReference>
<feature type="domain" description="TRAM" evidence="6">
    <location>
        <begin position="2"/>
        <end position="61"/>
    </location>
</feature>